<dbReference type="FunFam" id="3.30.40.10:FF:000057">
    <property type="entry name" value="1-phosphatidylinositol 3-phosphate 5-kinase isoform X1"/>
    <property type="match status" value="1"/>
</dbReference>
<feature type="compositionally biased region" description="Polar residues" evidence="5">
    <location>
        <begin position="447"/>
        <end position="458"/>
    </location>
</feature>
<feature type="compositionally biased region" description="Basic and acidic residues" evidence="5">
    <location>
        <begin position="420"/>
        <end position="434"/>
    </location>
</feature>
<dbReference type="GO" id="GO:0052810">
    <property type="term" value="F:1-phosphatidylinositol-5-kinase activity"/>
    <property type="evidence" value="ECO:0007669"/>
    <property type="project" value="TreeGrafter"/>
</dbReference>
<keyword evidence="1" id="KW-0479">Metal-binding</keyword>
<dbReference type="AlphaFoldDB" id="V8NKV1"/>
<dbReference type="GO" id="GO:0031410">
    <property type="term" value="C:cytoplasmic vesicle"/>
    <property type="evidence" value="ECO:0007669"/>
    <property type="project" value="TreeGrafter"/>
</dbReference>
<dbReference type="GO" id="GO:0090385">
    <property type="term" value="P:phagosome-lysosome fusion"/>
    <property type="evidence" value="ECO:0007669"/>
    <property type="project" value="TreeGrafter"/>
</dbReference>
<dbReference type="GO" id="GO:0030593">
    <property type="term" value="P:neutrophil chemotaxis"/>
    <property type="evidence" value="ECO:0007669"/>
    <property type="project" value="TreeGrafter"/>
</dbReference>
<keyword evidence="7" id="KW-0808">Transferase</keyword>
<dbReference type="SUPFAM" id="SSF52029">
    <property type="entry name" value="GroEL apical domain-like"/>
    <property type="match status" value="1"/>
</dbReference>
<evidence type="ECO:0000256" key="4">
    <source>
        <dbReference type="PROSITE-ProRule" id="PRU00091"/>
    </source>
</evidence>
<dbReference type="Proteomes" id="UP000018936">
    <property type="component" value="Unassembled WGS sequence"/>
</dbReference>
<evidence type="ECO:0000256" key="5">
    <source>
        <dbReference type="SAM" id="MobiDB-lite"/>
    </source>
</evidence>
<keyword evidence="7" id="KW-0418">Kinase</keyword>
<dbReference type="OrthoDB" id="158357at2759"/>
<dbReference type="PANTHER" id="PTHR46715:SF1">
    <property type="entry name" value="1-PHOSPHATIDYLINOSITOL 3-PHOSPHATE 5-KINASE"/>
    <property type="match status" value="1"/>
</dbReference>
<evidence type="ECO:0000313" key="7">
    <source>
        <dbReference type="EMBL" id="ETE62591.1"/>
    </source>
</evidence>
<sequence length="691" mass="78213">MNNCKIEDCCILEVVQWREHFARFEFCPCMLRCLERIHEMATDDKTFPTLESVNDLPYSPGSPSHLTHFKPLTPDQEEPPFKSAYSSFVNLFRFTKDDGRLAPSVERAEIGQGDHQQTLNANWSSPEHSSRSQSLRSSPIAYKKTQPAGELQRRSSTSLDNRRKDPPLSGHDPRTAVQLRSLSTVLKRLKEIMEGKSQDSDLKQYWMPDSQCKECYDCSEKFTTFRRRHHCRLCGQIFCSRCCNQEIPGKFMGYTGDLRACTYCRKIALSYAHSTEGNTIGEDLSALSDSSSCLSVLDPGEPRTPVGSRKASRNIFLEEDIAWQSLIHPDSSSSTLSTRLGSVQEETGKSPARNRSASITNLSLDRSGSPMVPSYETSVSPQTNRTYMKETSEDERKLLLSTEFSETPSPDSDSVNSVEGHSEPSWFKDIKFDDSDTEQIAEEGDDNLTNSASPSKRTSVSSFQSAMDSDSAASISLNVELDNVNFHIKKHSKYPHVPPHPADQKEYMIADNGGQQVISISDAFIKESLFNRRVEEKSKELFFTPLGWHHSNLDLLREENGEKQAMERLLSANHNHMMALLQQLLYNEALSLSWRDIIVPVVCQVVQTVRPDVKNRDDDMDIRQFVHIKKIPGGKKFDSVVVNGFVCTKNIAHKKMNSCIKNPKILLLKCSIEYLYREETKFTCIDPIVLQ</sequence>
<evidence type="ECO:0000256" key="2">
    <source>
        <dbReference type="ARBA" id="ARBA00022771"/>
    </source>
</evidence>
<feature type="region of interest" description="Disordered" evidence="5">
    <location>
        <begin position="330"/>
        <end position="464"/>
    </location>
</feature>
<dbReference type="GO" id="GO:0032438">
    <property type="term" value="P:melanosome organization"/>
    <property type="evidence" value="ECO:0007669"/>
    <property type="project" value="TreeGrafter"/>
</dbReference>
<keyword evidence="3" id="KW-0862">Zinc</keyword>
<dbReference type="GO" id="GO:0012506">
    <property type="term" value="C:vesicle membrane"/>
    <property type="evidence" value="ECO:0007669"/>
    <property type="project" value="TreeGrafter"/>
</dbReference>
<proteinExistence type="predicted"/>
<dbReference type="PROSITE" id="PS50178">
    <property type="entry name" value="ZF_FYVE"/>
    <property type="match status" value="1"/>
</dbReference>
<feature type="compositionally biased region" description="Basic and acidic residues" evidence="5">
    <location>
        <begin position="387"/>
        <end position="398"/>
    </location>
</feature>
<name>V8NKV1_OPHHA</name>
<feature type="compositionally biased region" description="Low complexity" evidence="5">
    <location>
        <begin position="124"/>
        <end position="138"/>
    </location>
</feature>
<dbReference type="EMBL" id="AZIM01003167">
    <property type="protein sequence ID" value="ETE62591.1"/>
    <property type="molecule type" value="Genomic_DNA"/>
</dbReference>
<accession>V8NKV1</accession>
<evidence type="ECO:0000256" key="1">
    <source>
        <dbReference type="ARBA" id="ARBA00022723"/>
    </source>
</evidence>
<feature type="compositionally biased region" description="Polar residues" evidence="5">
    <location>
        <begin position="375"/>
        <end position="386"/>
    </location>
</feature>
<feature type="compositionally biased region" description="Low complexity" evidence="5">
    <location>
        <begin position="331"/>
        <end position="342"/>
    </location>
</feature>
<evidence type="ECO:0000256" key="3">
    <source>
        <dbReference type="ARBA" id="ARBA00022833"/>
    </source>
</evidence>
<feature type="compositionally biased region" description="Polar residues" evidence="5">
    <location>
        <begin position="114"/>
        <end position="123"/>
    </location>
</feature>
<feature type="compositionally biased region" description="Polar residues" evidence="5">
    <location>
        <begin position="353"/>
        <end position="366"/>
    </location>
</feature>
<dbReference type="InterPro" id="IPR000306">
    <property type="entry name" value="Znf_FYVE"/>
</dbReference>
<keyword evidence="8" id="KW-1185">Reference proteome</keyword>
<dbReference type="CDD" id="cd15725">
    <property type="entry name" value="FYVE_PIKfyve_Fab1"/>
    <property type="match status" value="1"/>
</dbReference>
<comment type="caution">
    <text evidence="7">The sequence shown here is derived from an EMBL/GenBank/DDBJ whole genome shotgun (WGS) entry which is preliminary data.</text>
</comment>
<dbReference type="SUPFAM" id="SSF57903">
    <property type="entry name" value="FYVE/PHD zinc finger"/>
    <property type="match status" value="1"/>
</dbReference>
<feature type="domain" description="FYVE-type" evidence="6">
    <location>
        <begin position="209"/>
        <end position="269"/>
    </location>
</feature>
<feature type="non-terminal residue" evidence="7">
    <location>
        <position position="1"/>
    </location>
</feature>
<dbReference type="GO" id="GO:1903426">
    <property type="term" value="P:regulation of reactive oxygen species biosynthetic process"/>
    <property type="evidence" value="ECO:0007669"/>
    <property type="project" value="TreeGrafter"/>
</dbReference>
<protein>
    <submittedName>
        <fullName evidence="7">1-phosphatidylinositol-3-phosphate 5-kinase</fullName>
    </submittedName>
</protein>
<dbReference type="PANTHER" id="PTHR46715">
    <property type="entry name" value="1-PHOSPHATIDYLINOSITOL 3-PHOSPHATE 5-KINASE"/>
    <property type="match status" value="1"/>
</dbReference>
<dbReference type="Gene3D" id="3.30.40.10">
    <property type="entry name" value="Zinc/RING finger domain, C3HC4 (zinc finger)"/>
    <property type="match status" value="1"/>
</dbReference>
<feature type="non-terminal residue" evidence="7">
    <location>
        <position position="691"/>
    </location>
</feature>
<gene>
    <name evidence="7" type="primary">PIKFYVE</name>
    <name evidence="7" type="ORF">L345_11651</name>
</gene>
<dbReference type="GO" id="GO:0000285">
    <property type="term" value="F:1-phosphatidylinositol-3-phosphate 5-kinase activity"/>
    <property type="evidence" value="ECO:0007669"/>
    <property type="project" value="InterPro"/>
</dbReference>
<keyword evidence="2 4" id="KW-0863">Zinc-finger</keyword>
<feature type="region of interest" description="Disordered" evidence="5">
    <location>
        <begin position="107"/>
        <end position="176"/>
    </location>
</feature>
<feature type="compositionally biased region" description="Polar residues" evidence="5">
    <location>
        <begin position="402"/>
        <end position="419"/>
    </location>
</feature>
<dbReference type="Gene3D" id="3.50.7.10">
    <property type="entry name" value="GroEL"/>
    <property type="match status" value="1"/>
</dbReference>
<organism evidence="7 8">
    <name type="scientific">Ophiophagus hannah</name>
    <name type="common">King cobra</name>
    <name type="synonym">Naja hannah</name>
    <dbReference type="NCBI Taxonomy" id="8665"/>
    <lineage>
        <taxon>Eukaryota</taxon>
        <taxon>Metazoa</taxon>
        <taxon>Chordata</taxon>
        <taxon>Craniata</taxon>
        <taxon>Vertebrata</taxon>
        <taxon>Euteleostomi</taxon>
        <taxon>Lepidosauria</taxon>
        <taxon>Squamata</taxon>
        <taxon>Bifurcata</taxon>
        <taxon>Unidentata</taxon>
        <taxon>Episquamata</taxon>
        <taxon>Toxicofera</taxon>
        <taxon>Serpentes</taxon>
        <taxon>Colubroidea</taxon>
        <taxon>Elapidae</taxon>
        <taxon>Elapinae</taxon>
        <taxon>Ophiophagus</taxon>
    </lineage>
</organism>
<reference evidence="7 8" key="1">
    <citation type="journal article" date="2013" name="Proc. Natl. Acad. Sci. U.S.A.">
        <title>The king cobra genome reveals dynamic gene evolution and adaptation in the snake venom system.</title>
        <authorList>
            <person name="Vonk F.J."/>
            <person name="Casewell N.R."/>
            <person name="Henkel C.V."/>
            <person name="Heimberg A.M."/>
            <person name="Jansen H.J."/>
            <person name="McCleary R.J."/>
            <person name="Kerkkamp H.M."/>
            <person name="Vos R.A."/>
            <person name="Guerreiro I."/>
            <person name="Calvete J.J."/>
            <person name="Wuster W."/>
            <person name="Woods A.E."/>
            <person name="Logan J.M."/>
            <person name="Harrison R.A."/>
            <person name="Castoe T.A."/>
            <person name="de Koning A.P."/>
            <person name="Pollock D.D."/>
            <person name="Yandell M."/>
            <person name="Calderon D."/>
            <person name="Renjifo C."/>
            <person name="Currier R.B."/>
            <person name="Salgado D."/>
            <person name="Pla D."/>
            <person name="Sanz L."/>
            <person name="Hyder A.S."/>
            <person name="Ribeiro J.M."/>
            <person name="Arntzen J.W."/>
            <person name="van den Thillart G.E."/>
            <person name="Boetzer M."/>
            <person name="Pirovano W."/>
            <person name="Dirks R.P."/>
            <person name="Spaink H.P."/>
            <person name="Duboule D."/>
            <person name="McGlinn E."/>
            <person name="Kini R.M."/>
            <person name="Richardson M.K."/>
        </authorList>
    </citation>
    <scope>NUCLEOTIDE SEQUENCE</scope>
    <source>
        <tissue evidence="7">Blood</tissue>
    </source>
</reference>
<feature type="compositionally biased region" description="Basic and acidic residues" evidence="5">
    <location>
        <begin position="160"/>
        <end position="174"/>
    </location>
</feature>
<dbReference type="Pfam" id="PF01363">
    <property type="entry name" value="FYVE"/>
    <property type="match status" value="1"/>
</dbReference>
<evidence type="ECO:0000313" key="8">
    <source>
        <dbReference type="Proteomes" id="UP000018936"/>
    </source>
</evidence>
<dbReference type="SMART" id="SM00064">
    <property type="entry name" value="FYVE"/>
    <property type="match status" value="1"/>
</dbReference>
<dbReference type="GO" id="GO:0008270">
    <property type="term" value="F:zinc ion binding"/>
    <property type="evidence" value="ECO:0007669"/>
    <property type="project" value="UniProtKB-KW"/>
</dbReference>
<dbReference type="InterPro" id="IPR017455">
    <property type="entry name" value="Znf_FYVE-rel"/>
</dbReference>
<evidence type="ECO:0000259" key="6">
    <source>
        <dbReference type="PROSITE" id="PS50178"/>
    </source>
</evidence>
<dbReference type="InterPro" id="IPR011011">
    <property type="entry name" value="Znf_FYVE_PHD"/>
</dbReference>
<dbReference type="InterPro" id="IPR013083">
    <property type="entry name" value="Znf_RING/FYVE/PHD"/>
</dbReference>
<dbReference type="InterPro" id="IPR043548">
    <property type="entry name" value="PIKfyve"/>
</dbReference>
<dbReference type="InterPro" id="IPR027409">
    <property type="entry name" value="GroEL-like_apical_dom_sf"/>
</dbReference>
<feature type="compositionally biased region" description="Acidic residues" evidence="5">
    <location>
        <begin position="435"/>
        <end position="446"/>
    </location>
</feature>